<protein>
    <submittedName>
        <fullName evidence="1">Uncharacterized protein</fullName>
    </submittedName>
</protein>
<reference evidence="1" key="1">
    <citation type="journal article" date="2021" name="J. Hered.">
        <title>Genome Assembly of Salicaceae Populus deltoides (Eastern Cottonwood) I-69 Based on Nanopore Sequencing and Hi-C Technologies.</title>
        <authorList>
            <person name="Bai S."/>
            <person name="Wu H."/>
            <person name="Zhang J."/>
            <person name="Pan Z."/>
            <person name="Zhao W."/>
            <person name="Li Z."/>
            <person name="Tong C."/>
        </authorList>
    </citation>
    <scope>NUCLEOTIDE SEQUENCE</scope>
    <source>
        <tissue evidence="1">Leaf</tissue>
    </source>
</reference>
<name>A0A8T2YEI4_POPDE</name>
<evidence type="ECO:0000313" key="2">
    <source>
        <dbReference type="Proteomes" id="UP000807159"/>
    </source>
</evidence>
<sequence>MRRGCGARQGREREREQQQQQQQLQQLLQCSVIGVARHDIFSRLQKRVSYWGQLVSSSSLVVKLVSLEILHNWDYFCLPNLFLVYGVTNGFHIQFSDILQEYRIYKLLVKR</sequence>
<accession>A0A8T2YEI4</accession>
<proteinExistence type="predicted"/>
<keyword evidence="2" id="KW-1185">Reference proteome</keyword>
<gene>
    <name evidence="1" type="ORF">H0E87_014646</name>
</gene>
<evidence type="ECO:0000313" key="1">
    <source>
        <dbReference type="EMBL" id="KAH8503447.1"/>
    </source>
</evidence>
<dbReference type="Proteomes" id="UP000807159">
    <property type="component" value="Chromosome 7"/>
</dbReference>
<organism evidence="1 2">
    <name type="scientific">Populus deltoides</name>
    <name type="common">Eastern poplar</name>
    <name type="synonym">Eastern cottonwood</name>
    <dbReference type="NCBI Taxonomy" id="3696"/>
    <lineage>
        <taxon>Eukaryota</taxon>
        <taxon>Viridiplantae</taxon>
        <taxon>Streptophyta</taxon>
        <taxon>Embryophyta</taxon>
        <taxon>Tracheophyta</taxon>
        <taxon>Spermatophyta</taxon>
        <taxon>Magnoliopsida</taxon>
        <taxon>eudicotyledons</taxon>
        <taxon>Gunneridae</taxon>
        <taxon>Pentapetalae</taxon>
        <taxon>rosids</taxon>
        <taxon>fabids</taxon>
        <taxon>Malpighiales</taxon>
        <taxon>Salicaceae</taxon>
        <taxon>Saliceae</taxon>
        <taxon>Populus</taxon>
    </lineage>
</organism>
<comment type="caution">
    <text evidence="1">The sequence shown here is derived from an EMBL/GenBank/DDBJ whole genome shotgun (WGS) entry which is preliminary data.</text>
</comment>
<dbReference type="EMBL" id="JACEGQ020000007">
    <property type="protein sequence ID" value="KAH8503447.1"/>
    <property type="molecule type" value="Genomic_DNA"/>
</dbReference>
<dbReference type="AlphaFoldDB" id="A0A8T2YEI4"/>